<protein>
    <submittedName>
        <fullName evidence="7">Ring finger protein 175</fullName>
    </submittedName>
</protein>
<dbReference type="GO" id="GO:0000139">
    <property type="term" value="C:Golgi membrane"/>
    <property type="evidence" value="ECO:0007669"/>
    <property type="project" value="TreeGrafter"/>
</dbReference>
<evidence type="ECO:0000256" key="6">
    <source>
        <dbReference type="SAM" id="Phobius"/>
    </source>
</evidence>
<evidence type="ECO:0000256" key="2">
    <source>
        <dbReference type="ARBA" id="ARBA00022692"/>
    </source>
</evidence>
<dbReference type="EMBL" id="JACAGB010000008">
    <property type="protein sequence ID" value="KAF6347314.1"/>
    <property type="molecule type" value="Genomic_DNA"/>
</dbReference>
<dbReference type="AlphaFoldDB" id="A0A7J7XCD0"/>
<dbReference type="GO" id="GO:0005789">
    <property type="term" value="C:endoplasmic reticulum membrane"/>
    <property type="evidence" value="ECO:0007669"/>
    <property type="project" value="TreeGrafter"/>
</dbReference>
<gene>
    <name evidence="7" type="ORF">mPipKuh1_015002</name>
</gene>
<evidence type="ECO:0000256" key="3">
    <source>
        <dbReference type="ARBA" id="ARBA00022723"/>
    </source>
</evidence>
<comment type="caution">
    <text evidence="7">The sequence shown here is derived from an EMBL/GenBank/DDBJ whole genome shotgun (WGS) entry which is preliminary data.</text>
</comment>
<dbReference type="PANTHER" id="PTHR13407:SF2">
    <property type="entry name" value="RING FINGER PROTEIN 175"/>
    <property type="match status" value="1"/>
</dbReference>
<keyword evidence="5 6" id="KW-0472">Membrane</keyword>
<proteinExistence type="predicted"/>
<keyword evidence="2 6" id="KW-0812">Transmembrane</keyword>
<dbReference type="GO" id="GO:0036503">
    <property type="term" value="P:ERAD pathway"/>
    <property type="evidence" value="ECO:0007669"/>
    <property type="project" value="TreeGrafter"/>
</dbReference>
<reference evidence="7 8" key="1">
    <citation type="journal article" date="2020" name="Nature">
        <title>Six reference-quality genomes reveal evolution of bat adaptations.</title>
        <authorList>
            <person name="Jebb D."/>
            <person name="Huang Z."/>
            <person name="Pippel M."/>
            <person name="Hughes G.M."/>
            <person name="Lavrichenko K."/>
            <person name="Devanna P."/>
            <person name="Winkler S."/>
            <person name="Jermiin L.S."/>
            <person name="Skirmuntt E.C."/>
            <person name="Katzourakis A."/>
            <person name="Burkitt-Gray L."/>
            <person name="Ray D.A."/>
            <person name="Sullivan K.A.M."/>
            <person name="Roscito J.G."/>
            <person name="Kirilenko B.M."/>
            <person name="Davalos L.M."/>
            <person name="Corthals A.P."/>
            <person name="Power M.L."/>
            <person name="Jones G."/>
            <person name="Ransome R.D."/>
            <person name="Dechmann D.K.N."/>
            <person name="Locatelli A.G."/>
            <person name="Puechmaille S.J."/>
            <person name="Fedrigo O."/>
            <person name="Jarvis E.D."/>
            <person name="Hiller M."/>
            <person name="Vernes S.C."/>
            <person name="Myers E.W."/>
            <person name="Teeling E.C."/>
        </authorList>
    </citation>
    <scope>NUCLEOTIDE SEQUENCE [LARGE SCALE GENOMIC DNA]</scope>
    <source>
        <strain evidence="7">MPipKuh1</strain>
        <tissue evidence="7">Flight muscle</tissue>
    </source>
</reference>
<evidence type="ECO:0000256" key="1">
    <source>
        <dbReference type="ARBA" id="ARBA00004141"/>
    </source>
</evidence>
<dbReference type="GO" id="GO:0061630">
    <property type="term" value="F:ubiquitin protein ligase activity"/>
    <property type="evidence" value="ECO:0007669"/>
    <property type="project" value="TreeGrafter"/>
</dbReference>
<dbReference type="GO" id="GO:0046872">
    <property type="term" value="F:metal ion binding"/>
    <property type="evidence" value="ECO:0007669"/>
    <property type="project" value="UniProtKB-KW"/>
</dbReference>
<evidence type="ECO:0000256" key="5">
    <source>
        <dbReference type="ARBA" id="ARBA00023136"/>
    </source>
</evidence>
<name>A0A7J7XCD0_PIPKU</name>
<keyword evidence="8" id="KW-1185">Reference proteome</keyword>
<comment type="subcellular location">
    <subcellularLocation>
        <location evidence="1">Membrane</location>
        <topology evidence="1">Multi-pass membrane protein</topology>
    </subcellularLocation>
</comment>
<dbReference type="PANTHER" id="PTHR13407">
    <property type="entry name" value="RNF121 PROTEIN"/>
    <property type="match status" value="1"/>
</dbReference>
<evidence type="ECO:0000313" key="8">
    <source>
        <dbReference type="Proteomes" id="UP000558488"/>
    </source>
</evidence>
<sequence>MTSFAGSSLQQEKMFKMHRGHESMHVEMILIFLSTLVIAQIVLVQWRQRHGRSYNWLPVVHGGKEEGQTSEAGILGQ</sequence>
<keyword evidence="3" id="KW-0479">Metal-binding</keyword>
<feature type="transmembrane region" description="Helical" evidence="6">
    <location>
        <begin position="24"/>
        <end position="44"/>
    </location>
</feature>
<dbReference type="InterPro" id="IPR040176">
    <property type="entry name" value="RNF121/RNF175"/>
</dbReference>
<dbReference type="Proteomes" id="UP000558488">
    <property type="component" value="Unassembled WGS sequence"/>
</dbReference>
<organism evidence="7 8">
    <name type="scientific">Pipistrellus kuhlii</name>
    <name type="common">Kuhl's pipistrelle</name>
    <dbReference type="NCBI Taxonomy" id="59472"/>
    <lineage>
        <taxon>Eukaryota</taxon>
        <taxon>Metazoa</taxon>
        <taxon>Chordata</taxon>
        <taxon>Craniata</taxon>
        <taxon>Vertebrata</taxon>
        <taxon>Euteleostomi</taxon>
        <taxon>Mammalia</taxon>
        <taxon>Eutheria</taxon>
        <taxon>Laurasiatheria</taxon>
        <taxon>Chiroptera</taxon>
        <taxon>Yangochiroptera</taxon>
        <taxon>Vespertilionidae</taxon>
        <taxon>Pipistrellus</taxon>
    </lineage>
</organism>
<keyword evidence="4 6" id="KW-1133">Transmembrane helix</keyword>
<evidence type="ECO:0000313" key="7">
    <source>
        <dbReference type="EMBL" id="KAF6347314.1"/>
    </source>
</evidence>
<accession>A0A7J7XCD0</accession>
<evidence type="ECO:0000256" key="4">
    <source>
        <dbReference type="ARBA" id="ARBA00022989"/>
    </source>
</evidence>